<organism evidence="1">
    <name type="scientific">Brugia timori</name>
    <dbReference type="NCBI Taxonomy" id="42155"/>
    <lineage>
        <taxon>Eukaryota</taxon>
        <taxon>Metazoa</taxon>
        <taxon>Ecdysozoa</taxon>
        <taxon>Nematoda</taxon>
        <taxon>Chromadorea</taxon>
        <taxon>Rhabditida</taxon>
        <taxon>Spirurina</taxon>
        <taxon>Spiruromorpha</taxon>
        <taxon>Filarioidea</taxon>
        <taxon>Onchocercidae</taxon>
        <taxon>Brugia</taxon>
    </lineage>
</organism>
<accession>A0A0R3RBM7</accession>
<name>A0A0R3RBM7_9BILA</name>
<protein>
    <submittedName>
        <fullName evidence="1">Glycosyl transferase</fullName>
    </submittedName>
</protein>
<proteinExistence type="predicted"/>
<sequence>LVNHAIAVLVHQKRVFLKISVYRLMISNHLASMRKNVKSWYGIPKPLK</sequence>
<evidence type="ECO:0000313" key="1">
    <source>
        <dbReference type="WBParaSite" id="BTMF_0001744601-mRNA-1"/>
    </source>
</evidence>
<dbReference type="WBParaSite" id="BTMF_0001744601-mRNA-1">
    <property type="protein sequence ID" value="BTMF_0001744601-mRNA-1"/>
    <property type="gene ID" value="BTMF_0001744601"/>
</dbReference>
<dbReference type="AlphaFoldDB" id="A0A0R3RBM7"/>
<reference evidence="1" key="1">
    <citation type="submission" date="2017-02" db="UniProtKB">
        <authorList>
            <consortium name="WormBaseParasite"/>
        </authorList>
    </citation>
    <scope>IDENTIFICATION</scope>
</reference>